<sequence length="73" mass="8265">MNSSDFHPFIEFLHADLGLSTEVVELAQKQQALLLNHLPIILWQYGLVTLTQLNTMFDWLENAPASDQISPLS</sequence>
<dbReference type="RefSeq" id="WP_166275574.1">
    <property type="nucleotide sequence ID" value="NZ_JTHE03000079.1"/>
</dbReference>
<protein>
    <submittedName>
        <fullName evidence="1">DUF2949 domain-containing protein</fullName>
    </submittedName>
</protein>
<name>A0ABD4T607_9CYAN</name>
<organism evidence="1 2">
    <name type="scientific">Lyngbya confervoides BDU141951</name>
    <dbReference type="NCBI Taxonomy" id="1574623"/>
    <lineage>
        <taxon>Bacteria</taxon>
        <taxon>Bacillati</taxon>
        <taxon>Cyanobacteriota</taxon>
        <taxon>Cyanophyceae</taxon>
        <taxon>Oscillatoriophycideae</taxon>
        <taxon>Oscillatoriales</taxon>
        <taxon>Microcoleaceae</taxon>
        <taxon>Lyngbya</taxon>
    </lineage>
</organism>
<evidence type="ECO:0000313" key="2">
    <source>
        <dbReference type="Proteomes" id="UP000031561"/>
    </source>
</evidence>
<gene>
    <name evidence="1" type="ORF">QQ91_0013895</name>
</gene>
<dbReference type="AlphaFoldDB" id="A0ABD4T607"/>
<dbReference type="Pfam" id="PF11165">
    <property type="entry name" value="DUF2949"/>
    <property type="match status" value="1"/>
</dbReference>
<proteinExistence type="predicted"/>
<accession>A0ABD4T607</accession>
<dbReference type="EMBL" id="JTHE03000079">
    <property type="protein sequence ID" value="MCM1983910.1"/>
    <property type="molecule type" value="Genomic_DNA"/>
</dbReference>
<evidence type="ECO:0000313" key="1">
    <source>
        <dbReference type="EMBL" id="MCM1983910.1"/>
    </source>
</evidence>
<dbReference type="InterPro" id="IPR021336">
    <property type="entry name" value="DUF2949"/>
</dbReference>
<keyword evidence="2" id="KW-1185">Reference proteome</keyword>
<dbReference type="Proteomes" id="UP000031561">
    <property type="component" value="Unassembled WGS sequence"/>
</dbReference>
<comment type="caution">
    <text evidence="1">The sequence shown here is derived from an EMBL/GenBank/DDBJ whole genome shotgun (WGS) entry which is preliminary data.</text>
</comment>
<reference evidence="1 2" key="1">
    <citation type="journal article" date="2015" name="Genome Announc.">
        <title>Draft Genome Sequence of Filamentous Marine Cyanobacterium Lyngbya confervoides Strain BDU141951.</title>
        <authorList>
            <person name="Chandrababunaidu M.M."/>
            <person name="Sen D."/>
            <person name="Tripathy S."/>
        </authorList>
    </citation>
    <scope>NUCLEOTIDE SEQUENCE [LARGE SCALE GENOMIC DNA]</scope>
    <source>
        <strain evidence="1 2">BDU141951</strain>
    </source>
</reference>